<dbReference type="STRING" id="576137.A0A1L7XS69"/>
<dbReference type="Proteomes" id="UP000184330">
    <property type="component" value="Unassembled WGS sequence"/>
</dbReference>
<dbReference type="OrthoDB" id="4045395at2759"/>
<reference evidence="1 2" key="1">
    <citation type="submission" date="2016-03" db="EMBL/GenBank/DDBJ databases">
        <authorList>
            <person name="Ploux O."/>
        </authorList>
    </citation>
    <scope>NUCLEOTIDE SEQUENCE [LARGE SCALE GENOMIC DNA]</scope>
    <source>
        <strain evidence="1 2">UAMH 11012</strain>
    </source>
</reference>
<dbReference type="Pfam" id="PF16815">
    <property type="entry name" value="HRI1"/>
    <property type="match status" value="1"/>
</dbReference>
<dbReference type="InterPro" id="IPR043047">
    <property type="entry name" value="Hri1_N_sf"/>
</dbReference>
<proteinExistence type="predicted"/>
<dbReference type="InterPro" id="IPR031818">
    <property type="entry name" value="Hri1"/>
</dbReference>
<evidence type="ECO:0008006" key="3">
    <source>
        <dbReference type="Google" id="ProtNLM"/>
    </source>
</evidence>
<dbReference type="Gene3D" id="2.40.128.320">
    <property type="entry name" value="Protein HRI1, N-terminal domain"/>
    <property type="match status" value="1"/>
</dbReference>
<name>A0A1L7XS69_9HELO</name>
<gene>
    <name evidence="1" type="ORF">PAC_17811</name>
</gene>
<accession>A0A1L7XS69</accession>
<evidence type="ECO:0000313" key="1">
    <source>
        <dbReference type="EMBL" id="CZR67912.1"/>
    </source>
</evidence>
<organism evidence="1 2">
    <name type="scientific">Phialocephala subalpina</name>
    <dbReference type="NCBI Taxonomy" id="576137"/>
    <lineage>
        <taxon>Eukaryota</taxon>
        <taxon>Fungi</taxon>
        <taxon>Dikarya</taxon>
        <taxon>Ascomycota</taxon>
        <taxon>Pezizomycotina</taxon>
        <taxon>Leotiomycetes</taxon>
        <taxon>Helotiales</taxon>
        <taxon>Mollisiaceae</taxon>
        <taxon>Phialocephala</taxon>
        <taxon>Phialocephala fortinii species complex</taxon>
    </lineage>
</organism>
<dbReference type="AlphaFoldDB" id="A0A1L7XS69"/>
<protein>
    <recommendedName>
        <fullName evidence="3">Protein HRI1</fullName>
    </recommendedName>
</protein>
<dbReference type="EMBL" id="FJOG01000048">
    <property type="protein sequence ID" value="CZR67912.1"/>
    <property type="molecule type" value="Genomic_DNA"/>
</dbReference>
<sequence>MDNPFISVRKYIKWGDEPRGENTNTLVLTARSKHFVDIRIFNDLPLPDDPDDKTAIQRLEWASPIPSKLSWAGEILKPAHAIWTHWIDSTTTSPVKDEGDMYPQSDGTVLEYGIMANPKTGKMTKYEECWEDVEPALVGDEEEFVSWVLICDDAESGTKGMLIRIGEIIQGLVRTPKGISVVRWEWNANAETEEEAEWERAVAIGRLEVPGILFEEGENIVKGVELMGSDGLDWLCVEAFEWS</sequence>
<dbReference type="CDD" id="cd11693">
    <property type="entry name" value="HRI1_C_like"/>
    <property type="match status" value="1"/>
</dbReference>
<keyword evidence="2" id="KW-1185">Reference proteome</keyword>
<evidence type="ECO:0000313" key="2">
    <source>
        <dbReference type="Proteomes" id="UP000184330"/>
    </source>
</evidence>